<keyword evidence="2" id="KW-1185">Reference proteome</keyword>
<name>A0A7K0DQR6_9NOCA</name>
<evidence type="ECO:0000313" key="2">
    <source>
        <dbReference type="Proteomes" id="UP000431401"/>
    </source>
</evidence>
<dbReference type="Gene3D" id="2.60.120.380">
    <property type="match status" value="1"/>
</dbReference>
<protein>
    <submittedName>
        <fullName evidence="1">Uncharacterized protein</fullName>
    </submittedName>
</protein>
<accession>A0A7K0DQR6</accession>
<reference evidence="1 2" key="1">
    <citation type="submission" date="2019-10" db="EMBL/GenBank/DDBJ databases">
        <title>Nocardia macrotermitis sp. nov. and Nocardia aurantia sp. nov., isolated from the gut of fungus growing-termite Macrotermes natalensis.</title>
        <authorList>
            <person name="Benndorf R."/>
            <person name="Schwitalla J."/>
            <person name="Martin K."/>
            <person name="De Beer W."/>
            <person name="Kaster A.-K."/>
            <person name="Vollmers J."/>
            <person name="Poulsen M."/>
            <person name="Beemelmanns C."/>
        </authorList>
    </citation>
    <scope>NUCLEOTIDE SEQUENCE [LARGE SCALE GENOMIC DNA]</scope>
    <source>
        <strain evidence="1 2">RB56</strain>
    </source>
</reference>
<organism evidence="1 2">
    <name type="scientific">Nocardia aurantia</name>
    <dbReference type="NCBI Taxonomy" id="2585199"/>
    <lineage>
        <taxon>Bacteria</taxon>
        <taxon>Bacillati</taxon>
        <taxon>Actinomycetota</taxon>
        <taxon>Actinomycetes</taxon>
        <taxon>Mycobacteriales</taxon>
        <taxon>Nocardiaceae</taxon>
        <taxon>Nocardia</taxon>
    </lineage>
</organism>
<dbReference type="EMBL" id="WEGI01000007">
    <property type="protein sequence ID" value="MQY28099.1"/>
    <property type="molecule type" value="Genomic_DNA"/>
</dbReference>
<sequence>MAMTASRVTRSLLRAAPAVLFAVVAAATFTAVGGVATAQAPLGGLPPALGIPGPAHHLQILPGQNSTGASGSVIPGKNDAYSISTAPGQSLAFDVVSSNGGAVLTVAPLVGPMVAQEVPHADVVADGHDYQIAVSTPDGASDYTLTVTAY</sequence>
<dbReference type="Proteomes" id="UP000431401">
    <property type="component" value="Unassembled WGS sequence"/>
</dbReference>
<dbReference type="AlphaFoldDB" id="A0A7K0DQR6"/>
<gene>
    <name evidence="1" type="ORF">NRB56_36820</name>
</gene>
<evidence type="ECO:0000313" key="1">
    <source>
        <dbReference type="EMBL" id="MQY28099.1"/>
    </source>
</evidence>
<comment type="caution">
    <text evidence="1">The sequence shown here is derived from an EMBL/GenBank/DDBJ whole genome shotgun (WGS) entry which is preliminary data.</text>
</comment>
<proteinExistence type="predicted"/>